<dbReference type="Pfam" id="PF05653">
    <property type="entry name" value="Mg_trans_NIPA"/>
    <property type="match status" value="1"/>
</dbReference>
<feature type="region of interest" description="Disordered" evidence="5">
    <location>
        <begin position="520"/>
        <end position="552"/>
    </location>
</feature>
<sequence length="689" mass="74764">MYLASSTLDATNSIFTAPPLTRGPALIVFDSIVALGTGDSQLQRWSSLIGIVTAIVGNILISFALNIQRYAHIRLHEERSQSREKAKAALRNAKGDGYGTVETAGHLGNDVENEQDGGEEDDPLRRSFQSMDSQFTTCSQHESSYLKSPYWWGGIILMTVGEAGNFLAYGFAPASIVSPLGVVALISNCVIAPIMLKEPFRLRDFWGVVIAVGGAVTVVLSAKTQEKKLGPHEILGAITTTEFEIYMGVTIFLIGVLMWASQGGYTALSTKGVASMLSYTLWRALTTPVTYILVVVLVGTAVMQVRYVNKALQRFDSTQVIPVQFVMFTLSVIIGSAILYRDFEKMTRENVGKFVGGCLLTFFGVFLITSGRDRHDEEDDESEESEEAEERIRLADQETTWEENMGQDGDRRFDSTRTQNGARNQNAIPGSRRSSKISFADTLSRPRTPHMHSNASYASARVPPSIVSSDGAEETPLLNNAWISSSDAQLAPRHPGMIGSTSSPMLPSEAQILSADLLKPCAPDRSSSQGNLHTHPNLQSPAPPSADRPMTPSARHSIVRMMPGPLLSPLSGGLSVVVADSLRRGVDSAGGKKFRRGRLNLRRSKSTTQGLLTHSADVSHEELATSPLKHVSPDEQVSKSLGTESGTEWSRLTRARSLSNTLGDLFRVKRQRLENHDGGGDEEAGPSGS</sequence>
<dbReference type="OrthoDB" id="165382at2759"/>
<accession>A0A8T9BH49</accession>
<dbReference type="InterPro" id="IPR037185">
    <property type="entry name" value="EmrE-like"/>
</dbReference>
<feature type="transmembrane region" description="Helical" evidence="6">
    <location>
        <begin position="176"/>
        <end position="196"/>
    </location>
</feature>
<feature type="transmembrane region" description="Helical" evidence="6">
    <location>
        <begin position="289"/>
        <end position="308"/>
    </location>
</feature>
<feature type="compositionally biased region" description="Polar residues" evidence="5">
    <location>
        <begin position="416"/>
        <end position="428"/>
    </location>
</feature>
<dbReference type="PANTHER" id="PTHR12570:SF65">
    <property type="entry name" value="MAGNESIUM TRANSPORTER NIPA9-RELATED"/>
    <property type="match status" value="1"/>
</dbReference>
<feature type="region of interest" description="Disordered" evidence="5">
    <location>
        <begin position="669"/>
        <end position="689"/>
    </location>
</feature>
<keyword evidence="8" id="KW-1185">Reference proteome</keyword>
<gene>
    <name evidence="7" type="primary">NIPAL2</name>
    <name evidence="7" type="ORF">LARI1_G005266</name>
</gene>
<dbReference type="SUPFAM" id="SSF103481">
    <property type="entry name" value="Multidrug resistance efflux transporter EmrE"/>
    <property type="match status" value="1"/>
</dbReference>
<evidence type="ECO:0000256" key="5">
    <source>
        <dbReference type="SAM" id="MobiDB-lite"/>
    </source>
</evidence>
<dbReference type="EMBL" id="QGMF01000149">
    <property type="protein sequence ID" value="TVY18756.1"/>
    <property type="molecule type" value="Genomic_DNA"/>
</dbReference>
<dbReference type="Proteomes" id="UP000469559">
    <property type="component" value="Unassembled WGS sequence"/>
</dbReference>
<evidence type="ECO:0000313" key="8">
    <source>
        <dbReference type="Proteomes" id="UP000469559"/>
    </source>
</evidence>
<feature type="transmembrane region" description="Helical" evidence="6">
    <location>
        <begin position="245"/>
        <end position="268"/>
    </location>
</feature>
<comment type="caution">
    <text evidence="7">The sequence shown here is derived from an EMBL/GenBank/DDBJ whole genome shotgun (WGS) entry which is preliminary data.</text>
</comment>
<feature type="transmembrane region" description="Helical" evidence="6">
    <location>
        <begin position="45"/>
        <end position="65"/>
    </location>
</feature>
<proteinExistence type="predicted"/>
<name>A0A8T9BH49_9HELO</name>
<feature type="transmembrane region" description="Helical" evidence="6">
    <location>
        <begin position="320"/>
        <end position="339"/>
    </location>
</feature>
<feature type="region of interest" description="Disordered" evidence="5">
    <location>
        <begin position="96"/>
        <end position="123"/>
    </location>
</feature>
<reference evidence="7 8" key="1">
    <citation type="submission" date="2018-05" db="EMBL/GenBank/DDBJ databases">
        <title>Whole genome sequencing for identification of molecular markers to develop diagnostic detection tools for the regulated plant pathogen Lachnellula willkommii.</title>
        <authorList>
            <person name="Giroux E."/>
            <person name="Bilodeau G."/>
        </authorList>
    </citation>
    <scope>NUCLEOTIDE SEQUENCE [LARGE SCALE GENOMIC DNA]</scope>
    <source>
        <strain evidence="7 8">CBS 203.66</strain>
    </source>
</reference>
<keyword evidence="2 6" id="KW-0812">Transmembrane</keyword>
<evidence type="ECO:0000313" key="7">
    <source>
        <dbReference type="EMBL" id="TVY18756.1"/>
    </source>
</evidence>
<feature type="transmembrane region" description="Helical" evidence="6">
    <location>
        <begin position="351"/>
        <end position="369"/>
    </location>
</feature>
<keyword evidence="3 6" id="KW-1133">Transmembrane helix</keyword>
<dbReference type="PANTHER" id="PTHR12570">
    <property type="match status" value="1"/>
</dbReference>
<feature type="compositionally biased region" description="Polar residues" evidence="5">
    <location>
        <begin position="525"/>
        <end position="540"/>
    </location>
</feature>
<evidence type="ECO:0000256" key="1">
    <source>
        <dbReference type="ARBA" id="ARBA00004141"/>
    </source>
</evidence>
<organism evidence="7 8">
    <name type="scientific">Lachnellula arida</name>
    <dbReference type="NCBI Taxonomy" id="1316785"/>
    <lineage>
        <taxon>Eukaryota</taxon>
        <taxon>Fungi</taxon>
        <taxon>Dikarya</taxon>
        <taxon>Ascomycota</taxon>
        <taxon>Pezizomycotina</taxon>
        <taxon>Leotiomycetes</taxon>
        <taxon>Helotiales</taxon>
        <taxon>Lachnaceae</taxon>
        <taxon>Lachnellula</taxon>
    </lineage>
</organism>
<protein>
    <submittedName>
        <fullName evidence="7">NIPA-like protein 2</fullName>
    </submittedName>
</protein>
<feature type="region of interest" description="Disordered" evidence="5">
    <location>
        <begin position="374"/>
        <end position="459"/>
    </location>
</feature>
<dbReference type="GO" id="GO:0016020">
    <property type="term" value="C:membrane"/>
    <property type="evidence" value="ECO:0007669"/>
    <property type="project" value="UniProtKB-SubCell"/>
</dbReference>
<feature type="compositionally biased region" description="Acidic residues" evidence="5">
    <location>
        <begin position="111"/>
        <end position="122"/>
    </location>
</feature>
<evidence type="ECO:0000256" key="3">
    <source>
        <dbReference type="ARBA" id="ARBA00022989"/>
    </source>
</evidence>
<feature type="compositionally biased region" description="Acidic residues" evidence="5">
    <location>
        <begin position="376"/>
        <end position="389"/>
    </location>
</feature>
<evidence type="ECO:0000256" key="2">
    <source>
        <dbReference type="ARBA" id="ARBA00022692"/>
    </source>
</evidence>
<dbReference type="GO" id="GO:0015095">
    <property type="term" value="F:magnesium ion transmembrane transporter activity"/>
    <property type="evidence" value="ECO:0007669"/>
    <property type="project" value="InterPro"/>
</dbReference>
<feature type="compositionally biased region" description="Acidic residues" evidence="5">
    <location>
        <begin position="680"/>
        <end position="689"/>
    </location>
</feature>
<evidence type="ECO:0000256" key="4">
    <source>
        <dbReference type="ARBA" id="ARBA00023136"/>
    </source>
</evidence>
<comment type="subcellular location">
    <subcellularLocation>
        <location evidence="1">Membrane</location>
        <topology evidence="1">Multi-pass membrane protein</topology>
    </subcellularLocation>
</comment>
<dbReference type="InterPro" id="IPR008521">
    <property type="entry name" value="Mg_trans_NIPA"/>
</dbReference>
<feature type="transmembrane region" description="Helical" evidence="6">
    <location>
        <begin position="205"/>
        <end position="225"/>
    </location>
</feature>
<dbReference type="AlphaFoldDB" id="A0A8T9BH49"/>
<evidence type="ECO:0000256" key="6">
    <source>
        <dbReference type="SAM" id="Phobius"/>
    </source>
</evidence>
<keyword evidence="4 6" id="KW-0472">Membrane</keyword>
<feature type="transmembrane region" description="Helical" evidence="6">
    <location>
        <begin position="150"/>
        <end position="170"/>
    </location>
</feature>